<organism evidence="2 3">
    <name type="scientific">Halteria grandinella</name>
    <dbReference type="NCBI Taxonomy" id="5974"/>
    <lineage>
        <taxon>Eukaryota</taxon>
        <taxon>Sar</taxon>
        <taxon>Alveolata</taxon>
        <taxon>Ciliophora</taxon>
        <taxon>Intramacronucleata</taxon>
        <taxon>Spirotrichea</taxon>
        <taxon>Stichotrichia</taxon>
        <taxon>Sporadotrichida</taxon>
        <taxon>Halteriidae</taxon>
        <taxon>Halteria</taxon>
    </lineage>
</organism>
<name>A0A8J8NK26_HALGN</name>
<evidence type="ECO:0000313" key="3">
    <source>
        <dbReference type="Proteomes" id="UP000785679"/>
    </source>
</evidence>
<evidence type="ECO:0000256" key="1">
    <source>
        <dbReference type="SAM" id="SignalP"/>
    </source>
</evidence>
<feature type="signal peptide" evidence="1">
    <location>
        <begin position="1"/>
        <end position="15"/>
    </location>
</feature>
<keyword evidence="1" id="KW-0732">Signal</keyword>
<dbReference type="Proteomes" id="UP000785679">
    <property type="component" value="Unassembled WGS sequence"/>
</dbReference>
<protein>
    <submittedName>
        <fullName evidence="2">Uncharacterized protein</fullName>
    </submittedName>
</protein>
<dbReference type="AlphaFoldDB" id="A0A8J8NK26"/>
<evidence type="ECO:0000313" key="2">
    <source>
        <dbReference type="EMBL" id="TNV75945.1"/>
    </source>
</evidence>
<proteinExistence type="predicted"/>
<feature type="chain" id="PRO_5035328728" evidence="1">
    <location>
        <begin position="16"/>
        <end position="69"/>
    </location>
</feature>
<keyword evidence="3" id="KW-1185">Reference proteome</keyword>
<comment type="caution">
    <text evidence="2">The sequence shown here is derived from an EMBL/GenBank/DDBJ whole genome shotgun (WGS) entry which is preliminary data.</text>
</comment>
<reference evidence="2" key="1">
    <citation type="submission" date="2019-06" db="EMBL/GenBank/DDBJ databases">
        <authorList>
            <person name="Zheng W."/>
        </authorList>
    </citation>
    <scope>NUCLEOTIDE SEQUENCE</scope>
    <source>
        <strain evidence="2">QDHG01</strain>
    </source>
</reference>
<gene>
    <name evidence="2" type="ORF">FGO68_gene14578</name>
</gene>
<sequence length="69" mass="7855">MISLIVSFSISLFTALQKLPLFLRQPFKEPKQSQQSPNEGNGHYCNRSYYSYSSSEQVQMYSPSVCAVL</sequence>
<accession>A0A8J8NK26</accession>
<dbReference type="EMBL" id="RRYP01014500">
    <property type="protein sequence ID" value="TNV75945.1"/>
    <property type="molecule type" value="Genomic_DNA"/>
</dbReference>